<dbReference type="PANTHER" id="PTHR45648:SF22">
    <property type="entry name" value="GDSL LIPASE_ACYLHYDROLASE FAMILY PROTEIN (AFU_ORTHOLOGUE AFUA_4G14700)"/>
    <property type="match status" value="1"/>
</dbReference>
<dbReference type="Pfam" id="PF00657">
    <property type="entry name" value="Lipase_GDSL"/>
    <property type="match status" value="1"/>
</dbReference>
<dbReference type="InterPro" id="IPR051058">
    <property type="entry name" value="GDSL_Est/Lipase"/>
</dbReference>
<dbReference type="EMBL" id="JAJGAK010000003">
    <property type="protein sequence ID" value="MCC8363920.1"/>
    <property type="molecule type" value="Genomic_DNA"/>
</dbReference>
<dbReference type="CDD" id="cd01846">
    <property type="entry name" value="fatty_acyltransferase_like"/>
    <property type="match status" value="1"/>
</dbReference>
<feature type="signal peptide" evidence="2">
    <location>
        <begin position="1"/>
        <end position="24"/>
    </location>
</feature>
<dbReference type="InterPro" id="IPR008265">
    <property type="entry name" value="Lipase_GDSL_AS"/>
</dbReference>
<evidence type="ECO:0000256" key="1">
    <source>
        <dbReference type="ARBA" id="ARBA00022801"/>
    </source>
</evidence>
<gene>
    <name evidence="3" type="ORF">LK996_12645</name>
</gene>
<name>A0ABS8JJY1_9GAMM</name>
<dbReference type="SUPFAM" id="SSF52266">
    <property type="entry name" value="SGNH hydrolase"/>
    <property type="match status" value="1"/>
</dbReference>
<dbReference type="PROSITE" id="PS01098">
    <property type="entry name" value="LIPASE_GDSL_SER"/>
    <property type="match status" value="1"/>
</dbReference>
<proteinExistence type="predicted"/>
<comment type="caution">
    <text evidence="3">The sequence shown here is derived from an EMBL/GenBank/DDBJ whole genome shotgun (WGS) entry which is preliminary data.</text>
</comment>
<dbReference type="Proteomes" id="UP001165293">
    <property type="component" value="Unassembled WGS sequence"/>
</dbReference>
<dbReference type="InterPro" id="IPR001087">
    <property type="entry name" value="GDSL"/>
</dbReference>
<sequence>MSRMLRKSFLALALSLAAASPAHANWFWWAPVATPDLIVFGDSLSDGGAGVALADALCREPAIGALACGKRRDSVRLGAPYYEGRSFSDGPVAVDVLARLYGKTLTPGYRNPLMPSVSRVGQNYAIAGAHAHGSGFGDMVSLNGQIGAYAHHYKIANPNTIHVILIGGNDLIAAIPHNDKAAVTRAVDAIQSGVEKLAAMGAKRILVYKLLPMHDVPRFAAQPALKANAAALTAQFNAGIDALRTPPGGVTLMRFDMSPMWSVVKQQTWWLRKDYKNACATGTGDVLAHVKASPDANVVISAPWLPTCAPGNRDHRAFFDDLHPSGYLHQMLGQASYDFVYESLNGGQCAVHSWGNDTWPARGQPAVRRGLLGSVHRYDNPYNRQREYFRLVNTGGDGAYWYYPIEKRDNHYWEYIGTTPPKHCGTAFRAAMNLWDARLPSGGVATGDFTRAKRGDRFVYVNPYINQVEYFTFLDPNNNGAFWYFPIDGVSNNRWWARTKFD</sequence>
<reference evidence="3" key="1">
    <citation type="submission" date="2021-10" db="EMBL/GenBank/DDBJ databases">
        <authorList>
            <person name="Lyu M."/>
            <person name="Wang X."/>
            <person name="Meng X."/>
            <person name="Xu K."/>
        </authorList>
    </citation>
    <scope>NUCLEOTIDE SEQUENCE</scope>
    <source>
        <strain evidence="3">A6</strain>
    </source>
</reference>
<evidence type="ECO:0000256" key="2">
    <source>
        <dbReference type="SAM" id="SignalP"/>
    </source>
</evidence>
<feature type="chain" id="PRO_5045522648" evidence="2">
    <location>
        <begin position="25"/>
        <end position="502"/>
    </location>
</feature>
<accession>A0ABS8JJY1</accession>
<keyword evidence="1 3" id="KW-0378">Hydrolase</keyword>
<dbReference type="Gene3D" id="3.40.50.1110">
    <property type="entry name" value="SGNH hydrolase"/>
    <property type="match status" value="1"/>
</dbReference>
<evidence type="ECO:0000313" key="4">
    <source>
        <dbReference type="Proteomes" id="UP001165293"/>
    </source>
</evidence>
<keyword evidence="2" id="KW-0732">Signal</keyword>
<keyword evidence="4" id="KW-1185">Reference proteome</keyword>
<protein>
    <submittedName>
        <fullName evidence="3">SGNH/GDSL hydrolase family protein</fullName>
    </submittedName>
</protein>
<dbReference type="Gene3D" id="3.30.160.280">
    <property type="match status" value="2"/>
</dbReference>
<evidence type="ECO:0000313" key="3">
    <source>
        <dbReference type="EMBL" id="MCC8363920.1"/>
    </source>
</evidence>
<dbReference type="RefSeq" id="WP_230527712.1">
    <property type="nucleotide sequence ID" value="NZ_JAJGAK010000003.1"/>
</dbReference>
<organism evidence="3 4">
    <name type="scientific">Noviluteimonas lactosilytica</name>
    <dbReference type="NCBI Taxonomy" id="2888523"/>
    <lineage>
        <taxon>Bacteria</taxon>
        <taxon>Pseudomonadati</taxon>
        <taxon>Pseudomonadota</taxon>
        <taxon>Gammaproteobacteria</taxon>
        <taxon>Lysobacterales</taxon>
        <taxon>Lysobacteraceae</taxon>
        <taxon>Noviluteimonas</taxon>
    </lineage>
</organism>
<dbReference type="InterPro" id="IPR036514">
    <property type="entry name" value="SGNH_hydro_sf"/>
</dbReference>
<dbReference type="GO" id="GO:0016787">
    <property type="term" value="F:hydrolase activity"/>
    <property type="evidence" value="ECO:0007669"/>
    <property type="project" value="UniProtKB-KW"/>
</dbReference>
<dbReference type="PANTHER" id="PTHR45648">
    <property type="entry name" value="GDSL LIPASE/ACYLHYDROLASE FAMILY PROTEIN (AFU_ORTHOLOGUE AFUA_4G14700)"/>
    <property type="match status" value="1"/>
</dbReference>